<evidence type="ECO:0000259" key="9">
    <source>
        <dbReference type="Pfam" id="PF03070"/>
    </source>
</evidence>
<evidence type="ECO:0000256" key="1">
    <source>
        <dbReference type="ARBA" id="ARBA00001881"/>
    </source>
</evidence>
<organism evidence="10 11">
    <name type="scientific">Yanshouia hominis</name>
    <dbReference type="NCBI Taxonomy" id="2763673"/>
    <lineage>
        <taxon>Bacteria</taxon>
        <taxon>Bacillati</taxon>
        <taxon>Bacillota</taxon>
        <taxon>Clostridia</taxon>
        <taxon>Eubacteriales</taxon>
        <taxon>Oscillospiraceae</taxon>
        <taxon>Yanshouia</taxon>
    </lineage>
</organism>
<dbReference type="InterPro" id="IPR004305">
    <property type="entry name" value="Thiaminase-2/PQQC"/>
</dbReference>
<proteinExistence type="inferred from homology"/>
<evidence type="ECO:0000313" key="10">
    <source>
        <dbReference type="EMBL" id="MBC8575028.1"/>
    </source>
</evidence>
<comment type="subunit">
    <text evidence="4">Homotetramer.</text>
</comment>
<dbReference type="Proteomes" id="UP000658131">
    <property type="component" value="Unassembled WGS sequence"/>
</dbReference>
<evidence type="ECO:0000256" key="6">
    <source>
        <dbReference type="ARBA" id="ARBA00013647"/>
    </source>
</evidence>
<dbReference type="InterPro" id="IPR027574">
    <property type="entry name" value="Thiaminase_II"/>
</dbReference>
<comment type="catalytic activity">
    <reaction evidence="1">
        <text>4-amino-5-aminomethyl-2-methylpyrimidine + H2O = 4-amino-5-hydroxymethyl-2-methylpyrimidine + NH4(+)</text>
        <dbReference type="Rhea" id="RHEA:31799"/>
        <dbReference type="ChEBI" id="CHEBI:15377"/>
        <dbReference type="ChEBI" id="CHEBI:16892"/>
        <dbReference type="ChEBI" id="CHEBI:28938"/>
        <dbReference type="ChEBI" id="CHEBI:63416"/>
        <dbReference type="EC" id="3.5.99.2"/>
    </reaction>
</comment>
<dbReference type="InterPro" id="IPR050967">
    <property type="entry name" value="Thiamine_Salvage_TenA"/>
</dbReference>
<dbReference type="PANTHER" id="PTHR43198">
    <property type="entry name" value="BIFUNCTIONAL TH2 PROTEIN"/>
    <property type="match status" value="1"/>
</dbReference>
<evidence type="ECO:0000256" key="3">
    <source>
        <dbReference type="ARBA" id="ARBA00010264"/>
    </source>
</evidence>
<dbReference type="SUPFAM" id="SSF48613">
    <property type="entry name" value="Heme oxygenase-like"/>
    <property type="match status" value="1"/>
</dbReference>
<comment type="caution">
    <text evidence="10">The sequence shown here is derived from an EMBL/GenBank/DDBJ whole genome shotgun (WGS) entry which is preliminary data.</text>
</comment>
<dbReference type="CDD" id="cd19361">
    <property type="entry name" value="TenA_C_HP1287-like"/>
    <property type="match status" value="1"/>
</dbReference>
<accession>A0ABR7NF46</accession>
<sequence>MCFTERVRRAADPIWQAYFTHPFVTGIGDGSLSVEKFRFFLLQDYLYLYDYAKVFALGLLKSGIPEEMRFFSSNVDAVLNGEMNTHRAYMKRLGISDGEAESVRMSLANRAYTNYMLSVGYSGGVPEVLAAILACSWSYAEIGERLAAAPGAAAHPFYGEWITGYAGGEYQATNRALIERMDAAAAGLSPARLDALEQVFLDCSRFEGQFWQMSWEMAE</sequence>
<dbReference type="RefSeq" id="WP_262398718.1">
    <property type="nucleotide sequence ID" value="NZ_JACRTB010000002.1"/>
</dbReference>
<dbReference type="Gene3D" id="1.20.910.10">
    <property type="entry name" value="Heme oxygenase-like"/>
    <property type="match status" value="1"/>
</dbReference>
<dbReference type="PANTHER" id="PTHR43198:SF2">
    <property type="entry name" value="SI:CH1073-67J19.1-RELATED"/>
    <property type="match status" value="1"/>
</dbReference>
<evidence type="ECO:0000256" key="4">
    <source>
        <dbReference type="ARBA" id="ARBA00011881"/>
    </source>
</evidence>
<feature type="domain" description="Thiaminase-2/PQQC" evidence="9">
    <location>
        <begin position="10"/>
        <end position="216"/>
    </location>
</feature>
<evidence type="ECO:0000256" key="2">
    <source>
        <dbReference type="ARBA" id="ARBA00004948"/>
    </source>
</evidence>
<keyword evidence="11" id="KW-1185">Reference proteome</keyword>
<keyword evidence="7" id="KW-0784">Thiamine biosynthesis</keyword>
<evidence type="ECO:0000256" key="5">
    <source>
        <dbReference type="ARBA" id="ARBA00012684"/>
    </source>
</evidence>
<dbReference type="EMBL" id="JACRTB010000002">
    <property type="protein sequence ID" value="MBC8575028.1"/>
    <property type="molecule type" value="Genomic_DNA"/>
</dbReference>
<gene>
    <name evidence="10" type="primary">tenA</name>
    <name evidence="10" type="ORF">H8717_01185</name>
</gene>
<dbReference type="NCBIfam" id="TIGR04306">
    <property type="entry name" value="salvage_TenA"/>
    <property type="match status" value="1"/>
</dbReference>
<evidence type="ECO:0000256" key="7">
    <source>
        <dbReference type="ARBA" id="ARBA00022977"/>
    </source>
</evidence>
<name>A0ABR7NF46_9FIRM</name>
<dbReference type="InterPro" id="IPR016084">
    <property type="entry name" value="Haem_Oase-like_multi-hlx"/>
</dbReference>
<reference evidence="10 11" key="1">
    <citation type="submission" date="2020-08" db="EMBL/GenBank/DDBJ databases">
        <title>Genome public.</title>
        <authorList>
            <person name="Liu C."/>
            <person name="Sun Q."/>
        </authorList>
    </citation>
    <scope>NUCLEOTIDE SEQUENCE [LARGE SCALE GENOMIC DNA]</scope>
    <source>
        <strain evidence="10 11">BX1</strain>
    </source>
</reference>
<comment type="catalytic activity">
    <reaction evidence="8">
        <text>thiamine + H2O = 5-(2-hydroxyethyl)-4-methylthiazole + 4-amino-5-hydroxymethyl-2-methylpyrimidine + H(+)</text>
        <dbReference type="Rhea" id="RHEA:17509"/>
        <dbReference type="ChEBI" id="CHEBI:15377"/>
        <dbReference type="ChEBI" id="CHEBI:15378"/>
        <dbReference type="ChEBI" id="CHEBI:16892"/>
        <dbReference type="ChEBI" id="CHEBI:17957"/>
        <dbReference type="ChEBI" id="CHEBI:18385"/>
        <dbReference type="EC" id="3.5.99.2"/>
    </reaction>
</comment>
<comment type="similarity">
    <text evidence="3">Belongs to the TenA family.</text>
</comment>
<comment type="pathway">
    <text evidence="2">Cofactor biosynthesis; thiamine diphosphate biosynthesis.</text>
</comment>
<evidence type="ECO:0000256" key="8">
    <source>
        <dbReference type="ARBA" id="ARBA00048337"/>
    </source>
</evidence>
<dbReference type="Pfam" id="PF03070">
    <property type="entry name" value="TENA_THI-4"/>
    <property type="match status" value="1"/>
</dbReference>
<protein>
    <recommendedName>
        <fullName evidence="6">Aminopyrimidine aminohydrolase</fullName>
        <ecNumber evidence="5">3.5.99.2</ecNumber>
    </recommendedName>
</protein>
<evidence type="ECO:0000313" key="11">
    <source>
        <dbReference type="Proteomes" id="UP000658131"/>
    </source>
</evidence>
<dbReference type="EC" id="3.5.99.2" evidence="5"/>